<feature type="binding site" evidence="8">
    <location>
        <begin position="65"/>
        <end position="66"/>
    </location>
    <ligand>
        <name>NAD(+)</name>
        <dbReference type="ChEBI" id="CHEBI:57540"/>
    </ligand>
</feature>
<dbReference type="Gene3D" id="2.60.200.30">
    <property type="entry name" value="Probable inorganic polyphosphate/atp-NAD kinase, domain 2"/>
    <property type="match status" value="1"/>
</dbReference>
<accession>A0A8A3S9G7</accession>
<dbReference type="Proteomes" id="UP001042704">
    <property type="component" value="Chromosome"/>
</dbReference>
<gene>
    <name evidence="8" type="primary">nadK</name>
    <name evidence="9" type="ORF">RJ40_12430</name>
</gene>
<dbReference type="RefSeq" id="WP_265581196.1">
    <property type="nucleotide sequence ID" value="NZ_CP036172.1"/>
</dbReference>
<dbReference type="Pfam" id="PF20143">
    <property type="entry name" value="NAD_kinase_C"/>
    <property type="match status" value="1"/>
</dbReference>
<comment type="caution">
    <text evidence="8">Lacks conserved residue(s) required for the propagation of feature annotation.</text>
</comment>
<dbReference type="AlphaFoldDB" id="A0A8A3S9G7"/>
<dbReference type="GO" id="GO:0003951">
    <property type="term" value="F:NAD+ kinase activity"/>
    <property type="evidence" value="ECO:0007669"/>
    <property type="project" value="UniProtKB-UniRule"/>
</dbReference>
<evidence type="ECO:0000256" key="4">
    <source>
        <dbReference type="ARBA" id="ARBA00022777"/>
    </source>
</evidence>
<reference evidence="9" key="2">
    <citation type="submission" date="2019-02" db="EMBL/GenBank/DDBJ databases">
        <authorList>
            <person name="Chen S.-C."/>
            <person name="Chien H.-H."/>
            <person name="Lai M.-C."/>
        </authorList>
    </citation>
    <scope>NUCLEOTIDE SEQUENCE</scope>
    <source>
        <strain evidence="9">N2F9704</strain>
    </source>
</reference>
<evidence type="ECO:0000313" key="10">
    <source>
        <dbReference type="Proteomes" id="UP001042704"/>
    </source>
</evidence>
<protein>
    <recommendedName>
        <fullName evidence="8">NAD kinase</fullName>
        <ecNumber evidence="8">2.7.1.23</ecNumber>
    </recommendedName>
    <alternativeName>
        <fullName evidence="8">ATP-dependent NAD kinase</fullName>
    </alternativeName>
</protein>
<dbReference type="InterPro" id="IPR017438">
    <property type="entry name" value="ATP-NAD_kinase_N"/>
</dbReference>
<dbReference type="EMBL" id="CP036172">
    <property type="protein sequence ID" value="QSZ68240.1"/>
    <property type="molecule type" value="Genomic_DNA"/>
</dbReference>
<keyword evidence="5 8" id="KW-0067">ATP-binding</keyword>
<evidence type="ECO:0000256" key="3">
    <source>
        <dbReference type="ARBA" id="ARBA00022741"/>
    </source>
</evidence>
<sequence length="272" mass="29582">MKALLISRIDVPDVLNYAAEVGDLLLSYGYHVAFEGSTAIAMGREEEGEWLDETDADIVVAIGGDGTVLLAVQKMKRQIPVIGINKGHVGFLAELESGEVPAFFRNLQRRMRLELRMRISLGTDSEHLGEALNEAVIVTARPAKMLKFTIVIDGVEVEEFRADGLIVATPTGSTAYAMSGGGPIVDPKFDGFLLVPLAPYMLSSRPHLIDSSRDLKIRLESAKAAQLVLDGRGSVPVGTNVELTIRRAENPAVFIDAGKNFFLKVREKLHSL</sequence>
<dbReference type="GO" id="GO:0046872">
    <property type="term" value="F:metal ion binding"/>
    <property type="evidence" value="ECO:0007669"/>
    <property type="project" value="UniProtKB-UniRule"/>
</dbReference>
<dbReference type="PANTHER" id="PTHR20275">
    <property type="entry name" value="NAD KINASE"/>
    <property type="match status" value="1"/>
</dbReference>
<feature type="binding site" evidence="8">
    <location>
        <position position="161"/>
    </location>
    <ligand>
        <name>NAD(+)</name>
        <dbReference type="ChEBI" id="CHEBI:57540"/>
    </ligand>
</feature>
<reference evidence="9" key="1">
    <citation type="journal article" date="2001" name="Int. J. Syst. Evol. Microbiol.">
        <title>Methanofollis aquaemaris sp. nov., a methanogen isolated from an aquaculture fish pond.</title>
        <authorList>
            <person name="Lai M.C."/>
            <person name="Chen S.C."/>
        </authorList>
    </citation>
    <scope>NUCLEOTIDE SEQUENCE</scope>
    <source>
        <strain evidence="9">N2F9704</strain>
    </source>
</reference>
<dbReference type="KEGG" id="maqe:RJ40_12430"/>
<comment type="catalytic activity">
    <reaction evidence="8">
        <text>NAD(+) + ATP = ADP + NADP(+) + H(+)</text>
        <dbReference type="Rhea" id="RHEA:18629"/>
        <dbReference type="ChEBI" id="CHEBI:15378"/>
        <dbReference type="ChEBI" id="CHEBI:30616"/>
        <dbReference type="ChEBI" id="CHEBI:57540"/>
        <dbReference type="ChEBI" id="CHEBI:58349"/>
        <dbReference type="ChEBI" id="CHEBI:456216"/>
        <dbReference type="EC" id="2.7.1.23"/>
    </reaction>
</comment>
<dbReference type="HAMAP" id="MF_00361">
    <property type="entry name" value="NAD_kinase"/>
    <property type="match status" value="1"/>
</dbReference>
<evidence type="ECO:0000256" key="8">
    <source>
        <dbReference type="HAMAP-Rule" id="MF_00361"/>
    </source>
</evidence>
<dbReference type="InterPro" id="IPR017437">
    <property type="entry name" value="ATP-NAD_kinase_PpnK-typ_C"/>
</dbReference>
<keyword evidence="10" id="KW-1185">Reference proteome</keyword>
<keyword evidence="6 8" id="KW-0521">NADP</keyword>
<comment type="subcellular location">
    <subcellularLocation>
        <location evidence="8">Cytoplasm</location>
    </subcellularLocation>
</comment>
<keyword evidence="2 8" id="KW-0808">Transferase</keyword>
<dbReference type="GO" id="GO:0019674">
    <property type="term" value="P:NAD+ metabolic process"/>
    <property type="evidence" value="ECO:0007669"/>
    <property type="project" value="InterPro"/>
</dbReference>
<dbReference type="InterPro" id="IPR016064">
    <property type="entry name" value="NAD/diacylglycerol_kinase_sf"/>
</dbReference>
<dbReference type="InterPro" id="IPR002504">
    <property type="entry name" value="NADK"/>
</dbReference>
<dbReference type="EC" id="2.7.1.23" evidence="8"/>
<keyword evidence="7 8" id="KW-0520">NAD</keyword>
<dbReference type="GO" id="GO:0005524">
    <property type="term" value="F:ATP binding"/>
    <property type="evidence" value="ECO:0007669"/>
    <property type="project" value="UniProtKB-KW"/>
</dbReference>
<dbReference type="Gene3D" id="3.40.50.10330">
    <property type="entry name" value="Probable inorganic polyphosphate/atp-NAD kinase, domain 1"/>
    <property type="match status" value="1"/>
</dbReference>
<feature type="binding site" evidence="8">
    <location>
        <position position="198"/>
    </location>
    <ligand>
        <name>NAD(+)</name>
        <dbReference type="ChEBI" id="CHEBI:57540"/>
    </ligand>
</feature>
<dbReference type="GO" id="GO:0006741">
    <property type="term" value="P:NADP+ biosynthetic process"/>
    <property type="evidence" value="ECO:0007669"/>
    <property type="project" value="UniProtKB-UniRule"/>
</dbReference>
<comment type="function">
    <text evidence="8">Involved in the regulation of the intracellular balance of NAD and NADP, and is a key enzyme in the biosynthesis of NADP. Catalyzes specifically the phosphorylation on 2'-hydroxyl of the adenosine moiety of NAD to yield NADP.</text>
</comment>
<organism evidence="9 10">
    <name type="scientific">Methanofollis aquaemaris</name>
    <dbReference type="NCBI Taxonomy" id="126734"/>
    <lineage>
        <taxon>Archaea</taxon>
        <taxon>Methanobacteriati</taxon>
        <taxon>Methanobacteriota</taxon>
        <taxon>Stenosarchaea group</taxon>
        <taxon>Methanomicrobia</taxon>
        <taxon>Methanomicrobiales</taxon>
        <taxon>Methanomicrobiaceae</taxon>
        <taxon>Methanofollis</taxon>
    </lineage>
</organism>
<evidence type="ECO:0000256" key="7">
    <source>
        <dbReference type="ARBA" id="ARBA00023027"/>
    </source>
</evidence>
<dbReference type="GeneID" id="76425192"/>
<dbReference type="SUPFAM" id="SSF111331">
    <property type="entry name" value="NAD kinase/diacylglycerol kinase-like"/>
    <property type="match status" value="1"/>
</dbReference>
<dbReference type="Pfam" id="PF01513">
    <property type="entry name" value="NAD_kinase"/>
    <property type="match status" value="1"/>
</dbReference>
<keyword evidence="1 8" id="KW-0963">Cytoplasm</keyword>
<evidence type="ECO:0000256" key="6">
    <source>
        <dbReference type="ARBA" id="ARBA00022857"/>
    </source>
</evidence>
<feature type="active site" description="Proton acceptor" evidence="8">
    <location>
        <position position="65"/>
    </location>
</feature>
<evidence type="ECO:0000256" key="5">
    <source>
        <dbReference type="ARBA" id="ARBA00022840"/>
    </source>
</evidence>
<comment type="similarity">
    <text evidence="8">Belongs to the NAD kinase family.</text>
</comment>
<feature type="binding site" evidence="8">
    <location>
        <position position="144"/>
    </location>
    <ligand>
        <name>NAD(+)</name>
        <dbReference type="ChEBI" id="CHEBI:57540"/>
    </ligand>
</feature>
<comment type="cofactor">
    <cofactor evidence="8">
        <name>a divalent metal cation</name>
        <dbReference type="ChEBI" id="CHEBI:60240"/>
    </cofactor>
</comment>
<dbReference type="PANTHER" id="PTHR20275:SF43">
    <property type="entry name" value="BIFUNCTIONAL NADP PHOSPHATASE_NAD KINASE"/>
    <property type="match status" value="1"/>
</dbReference>
<keyword evidence="4 8" id="KW-0418">Kinase</keyword>
<feature type="binding site" evidence="8">
    <location>
        <position position="163"/>
    </location>
    <ligand>
        <name>NAD(+)</name>
        <dbReference type="ChEBI" id="CHEBI:57540"/>
    </ligand>
</feature>
<feature type="binding site" evidence="8">
    <location>
        <begin position="133"/>
        <end position="134"/>
    </location>
    <ligand>
        <name>NAD(+)</name>
        <dbReference type="ChEBI" id="CHEBI:57540"/>
    </ligand>
</feature>
<proteinExistence type="inferred from homology"/>
<evidence type="ECO:0000256" key="2">
    <source>
        <dbReference type="ARBA" id="ARBA00022679"/>
    </source>
</evidence>
<feature type="binding site" evidence="8">
    <location>
        <begin position="174"/>
        <end position="179"/>
    </location>
    <ligand>
        <name>NAD(+)</name>
        <dbReference type="ChEBI" id="CHEBI:57540"/>
    </ligand>
</feature>
<evidence type="ECO:0000313" key="9">
    <source>
        <dbReference type="EMBL" id="QSZ68240.1"/>
    </source>
</evidence>
<name>A0A8A3S9G7_9EURY</name>
<dbReference type="GO" id="GO:0005737">
    <property type="term" value="C:cytoplasm"/>
    <property type="evidence" value="ECO:0007669"/>
    <property type="project" value="UniProtKB-SubCell"/>
</dbReference>
<evidence type="ECO:0000256" key="1">
    <source>
        <dbReference type="ARBA" id="ARBA00022490"/>
    </source>
</evidence>
<keyword evidence="3 8" id="KW-0547">Nucleotide-binding</keyword>